<evidence type="ECO:0000313" key="1">
    <source>
        <dbReference type="EMBL" id="KAJ9662915.1"/>
    </source>
</evidence>
<comment type="caution">
    <text evidence="1">The sequence shown here is derived from an EMBL/GenBank/DDBJ whole genome shotgun (WGS) entry which is preliminary data.</text>
</comment>
<evidence type="ECO:0000313" key="2">
    <source>
        <dbReference type="Proteomes" id="UP001172386"/>
    </source>
</evidence>
<accession>A0ACC3AIL2</accession>
<reference evidence="1" key="1">
    <citation type="submission" date="2022-10" db="EMBL/GenBank/DDBJ databases">
        <title>Culturing micro-colonial fungi from biological soil crusts in the Mojave desert and describing Neophaeococcomyces mojavensis, and introducing the new genera and species Taxawa tesnikishii.</title>
        <authorList>
            <person name="Kurbessoian T."/>
            <person name="Stajich J.E."/>
        </authorList>
    </citation>
    <scope>NUCLEOTIDE SEQUENCE</scope>
    <source>
        <strain evidence="1">JES_112</strain>
    </source>
</reference>
<organism evidence="1 2">
    <name type="scientific">Neophaeococcomyces mojaviensis</name>
    <dbReference type="NCBI Taxonomy" id="3383035"/>
    <lineage>
        <taxon>Eukaryota</taxon>
        <taxon>Fungi</taxon>
        <taxon>Dikarya</taxon>
        <taxon>Ascomycota</taxon>
        <taxon>Pezizomycotina</taxon>
        <taxon>Eurotiomycetes</taxon>
        <taxon>Chaetothyriomycetidae</taxon>
        <taxon>Chaetothyriales</taxon>
        <taxon>Chaetothyriales incertae sedis</taxon>
        <taxon>Neophaeococcomyces</taxon>
    </lineage>
</organism>
<name>A0ACC3AIL2_9EURO</name>
<dbReference type="Proteomes" id="UP001172386">
    <property type="component" value="Unassembled WGS sequence"/>
</dbReference>
<proteinExistence type="predicted"/>
<protein>
    <submittedName>
        <fullName evidence="1">Uncharacterized protein</fullName>
    </submittedName>
</protein>
<sequence length="512" mass="55776">MTEVQRSSTHRPITPPPQRNTSINAPLLSPSRLPQIQTSDQRPQSNLGPLSPVNQNGSFAFDRVIKSGKVNRRVKKKGAWKSSWKPAYLVLRPNLLSVYKDQDETELSASITLSDVTAVAPVKKSHHDHVFGVFSLSKNYHFSAFSAKETADWIAIIRTEARTEDQEDLQPPKANFVHADNAGYESTDVSGDEDINAPASPEAPHWAVRGTKPRAATQSREYRRTSGLAAYSGNEQFTTSQSDFSDGFSSSAPGSKGYLSSSTPMQTSVLTPIPDDMPSTSLSDHNRNTSNLSDGGAPSQSQPRLIPAKPPSQQTPHQIASDPSRVIRQGHLRLSKTISGVKQWKSVWMVLRTQSLNVYKSNSESSLVFIVPMYSIIEAAEIDRKHKQNCFQVICEEKTYRLQADSEDELESWLGAFKSVLVKQEAQRSSRHASVSLESSLGPKQGLPLSEKMGQQPPSREGERTGMTGGNALASSVQGLNIHDEGGQAGGPGMVRVTPVATAHSLVTSPGK</sequence>
<keyword evidence="2" id="KW-1185">Reference proteome</keyword>
<dbReference type="EMBL" id="JAPDRQ010000012">
    <property type="protein sequence ID" value="KAJ9662915.1"/>
    <property type="molecule type" value="Genomic_DNA"/>
</dbReference>
<gene>
    <name evidence="1" type="ORF">H2198_001143</name>
</gene>